<proteinExistence type="predicted"/>
<dbReference type="InterPro" id="IPR024983">
    <property type="entry name" value="CHAT_dom"/>
</dbReference>
<name>A0A7W7VF57_9PSEU</name>
<reference evidence="2 3" key="1">
    <citation type="submission" date="2020-08" db="EMBL/GenBank/DDBJ databases">
        <title>Genomic Encyclopedia of Type Strains, Phase III (KMG-III): the genomes of soil and plant-associated and newly described type strains.</title>
        <authorList>
            <person name="Whitman W."/>
        </authorList>
    </citation>
    <scope>NUCLEOTIDE SEQUENCE [LARGE SCALE GENOMIC DNA]</scope>
    <source>
        <strain evidence="2 3">CECT 8960</strain>
    </source>
</reference>
<dbReference type="Pfam" id="PF12770">
    <property type="entry name" value="CHAT"/>
    <property type="match status" value="1"/>
</dbReference>
<organism evidence="2 3">
    <name type="scientific">Actinophytocola algeriensis</name>
    <dbReference type="NCBI Taxonomy" id="1768010"/>
    <lineage>
        <taxon>Bacteria</taxon>
        <taxon>Bacillati</taxon>
        <taxon>Actinomycetota</taxon>
        <taxon>Actinomycetes</taxon>
        <taxon>Pseudonocardiales</taxon>
        <taxon>Pseudonocardiaceae</taxon>
    </lineage>
</organism>
<comment type="caution">
    <text evidence="2">The sequence shown here is derived from an EMBL/GenBank/DDBJ whole genome shotgun (WGS) entry which is preliminary data.</text>
</comment>
<accession>A0A7W7VF57</accession>
<gene>
    <name evidence="2" type="ORF">FHR82_004204</name>
</gene>
<dbReference type="Proteomes" id="UP000520767">
    <property type="component" value="Unassembled WGS sequence"/>
</dbReference>
<dbReference type="EMBL" id="JACHJQ010000004">
    <property type="protein sequence ID" value="MBB4907962.1"/>
    <property type="molecule type" value="Genomic_DNA"/>
</dbReference>
<evidence type="ECO:0000259" key="1">
    <source>
        <dbReference type="Pfam" id="PF12770"/>
    </source>
</evidence>
<feature type="domain" description="CHAT" evidence="1">
    <location>
        <begin position="82"/>
        <end position="322"/>
    </location>
</feature>
<evidence type="ECO:0000313" key="2">
    <source>
        <dbReference type="EMBL" id="MBB4907962.1"/>
    </source>
</evidence>
<sequence length="380" mass="39501">MVTTVQIKFVDAGHLYVTWRWEHALGEPRVAVADPAGLPLAELAAALPTPLPGESVRDALGRALAGPLLDRKREQALAEGLARGLFPAALAAELNAYLSQGVRVHLRIQPAPSIAQVPWEALRLSAGERLVHVADVSVLAPASVRNAAGRTVSTWDPSGSVVGVLDPRVPGFADDSELGSVLGPVSPALLDLGARSVPGGFRREDITRDVLESLLVLAGRFLYVGHVTTAAHGLDARLHLCCGAGTSGRAELVGAHRPLTAADIALGHGSARPWRIPNRVALIACESGGDARFAEPSGLVAAMVHGGAEYVTSTRWTLPTDAVLPGFGSAVVAVDGAHTSADPVAGVGLWQRGQADLWDRDGEAEASPILWGAFSTAYAP</sequence>
<dbReference type="AlphaFoldDB" id="A0A7W7VF57"/>
<dbReference type="RefSeq" id="WP_184812088.1">
    <property type="nucleotide sequence ID" value="NZ_JACHJQ010000004.1"/>
</dbReference>
<protein>
    <recommendedName>
        <fullName evidence="1">CHAT domain-containing protein</fullName>
    </recommendedName>
</protein>
<keyword evidence="3" id="KW-1185">Reference proteome</keyword>
<evidence type="ECO:0000313" key="3">
    <source>
        <dbReference type="Proteomes" id="UP000520767"/>
    </source>
</evidence>